<protein>
    <submittedName>
        <fullName evidence="3">NIPSNAP family protein</fullName>
    </submittedName>
</protein>
<dbReference type="AlphaFoldDB" id="A0A933GLQ3"/>
<evidence type="ECO:0000259" key="2">
    <source>
        <dbReference type="Pfam" id="PF07978"/>
    </source>
</evidence>
<name>A0A933GLQ3_UNCTE</name>
<dbReference type="PANTHER" id="PTHR21017">
    <property type="entry name" value="NIPSNAP-RELATED"/>
    <property type="match status" value="1"/>
</dbReference>
<accession>A0A933GLQ3</accession>
<feature type="domain" description="NIPSNAP" evidence="2">
    <location>
        <begin position="3"/>
        <end position="97"/>
    </location>
</feature>
<reference evidence="3" key="1">
    <citation type="submission" date="2020-07" db="EMBL/GenBank/DDBJ databases">
        <title>Huge and variable diversity of episymbiotic CPR bacteria and DPANN archaea in groundwater ecosystems.</title>
        <authorList>
            <person name="He C.Y."/>
            <person name="Keren R."/>
            <person name="Whittaker M."/>
            <person name="Farag I.F."/>
            <person name="Doudna J."/>
            <person name="Cate J.H.D."/>
            <person name="Banfield J.F."/>
        </authorList>
    </citation>
    <scope>NUCLEOTIDE SEQUENCE</scope>
    <source>
        <strain evidence="3">NC_groundwater_1482_Ag_S-0.65um_47_24</strain>
    </source>
</reference>
<evidence type="ECO:0000313" key="4">
    <source>
        <dbReference type="Proteomes" id="UP000772181"/>
    </source>
</evidence>
<dbReference type="Pfam" id="PF07978">
    <property type="entry name" value="NIPSNAP"/>
    <property type="match status" value="1"/>
</dbReference>
<evidence type="ECO:0000256" key="1">
    <source>
        <dbReference type="ARBA" id="ARBA00005291"/>
    </source>
</evidence>
<dbReference type="EMBL" id="JACQWF010000232">
    <property type="protein sequence ID" value="MBI4595736.1"/>
    <property type="molecule type" value="Genomic_DNA"/>
</dbReference>
<dbReference type="SUPFAM" id="SSF54909">
    <property type="entry name" value="Dimeric alpha+beta barrel"/>
    <property type="match status" value="1"/>
</dbReference>
<dbReference type="Proteomes" id="UP000772181">
    <property type="component" value="Unassembled WGS sequence"/>
</dbReference>
<organism evidence="3 4">
    <name type="scientific">Tectimicrobiota bacterium</name>
    <dbReference type="NCBI Taxonomy" id="2528274"/>
    <lineage>
        <taxon>Bacteria</taxon>
        <taxon>Pseudomonadati</taxon>
        <taxon>Nitrospinota/Tectimicrobiota group</taxon>
        <taxon>Candidatus Tectimicrobiota</taxon>
    </lineage>
</organism>
<dbReference type="InterPro" id="IPR011008">
    <property type="entry name" value="Dimeric_a/b-barrel"/>
</dbReference>
<gene>
    <name evidence="3" type="ORF">HY730_05080</name>
</gene>
<dbReference type="PANTHER" id="PTHR21017:SF17">
    <property type="entry name" value="PROTEIN NIPSNAP"/>
    <property type="match status" value="1"/>
</dbReference>
<comment type="similarity">
    <text evidence="1">Belongs to the NipSnap family.</text>
</comment>
<evidence type="ECO:0000313" key="3">
    <source>
        <dbReference type="EMBL" id="MBI4595736.1"/>
    </source>
</evidence>
<sequence>MIYEMRTYTLKPGSVDTVEKLFAESLPHRLKYSKLTAFWHTEIGPLNQIIHLWEYNDLNHRTEVRAKSMKDPNWPPKIAEYIVEMESKILIPAAFSPIK</sequence>
<dbReference type="InterPro" id="IPR051557">
    <property type="entry name" value="NipSnap_domain"/>
</dbReference>
<dbReference type="InterPro" id="IPR012577">
    <property type="entry name" value="NIPSNAP"/>
</dbReference>
<proteinExistence type="inferred from homology"/>
<dbReference type="Gene3D" id="3.30.70.100">
    <property type="match status" value="1"/>
</dbReference>
<comment type="caution">
    <text evidence="3">The sequence shown here is derived from an EMBL/GenBank/DDBJ whole genome shotgun (WGS) entry which is preliminary data.</text>
</comment>